<dbReference type="RefSeq" id="WP_058503009.1">
    <property type="nucleotide sequence ID" value="NZ_CAAAJA010000054.1"/>
</dbReference>
<feature type="domain" description="Tyr recombinase" evidence="6">
    <location>
        <begin position="196"/>
        <end position="384"/>
    </location>
</feature>
<dbReference type="PATRIC" id="fig|454.4.peg.3003"/>
<dbReference type="PROSITE" id="PS51900">
    <property type="entry name" value="CB"/>
    <property type="match status" value="1"/>
</dbReference>
<proteinExistence type="inferred from homology"/>
<reference evidence="8 9" key="1">
    <citation type="submission" date="2015-11" db="EMBL/GenBank/DDBJ databases">
        <title>Genomic analysis of 38 Legionella species identifies large and diverse effector repertoires.</title>
        <authorList>
            <person name="Burstein D."/>
            <person name="Amaro F."/>
            <person name="Zusman T."/>
            <person name="Lifshitz Z."/>
            <person name="Cohen O."/>
            <person name="Gilbert J.A."/>
            <person name="Pupko T."/>
            <person name="Shuman H.A."/>
            <person name="Segal G."/>
        </authorList>
    </citation>
    <scope>NUCLEOTIDE SEQUENCE [LARGE SCALE GENOMIC DNA]</scope>
    <source>
        <strain evidence="8 9">Bercovier 4</strain>
    </source>
</reference>
<evidence type="ECO:0000256" key="2">
    <source>
        <dbReference type="ARBA" id="ARBA00022908"/>
    </source>
</evidence>
<evidence type="ECO:0000256" key="5">
    <source>
        <dbReference type="PROSITE-ProRule" id="PRU01248"/>
    </source>
</evidence>
<evidence type="ECO:0000259" key="7">
    <source>
        <dbReference type="PROSITE" id="PS51900"/>
    </source>
</evidence>
<dbReference type="Pfam" id="PF00589">
    <property type="entry name" value="Phage_integrase"/>
    <property type="match status" value="1"/>
</dbReference>
<dbReference type="PANTHER" id="PTHR30629">
    <property type="entry name" value="PROPHAGE INTEGRASE"/>
    <property type="match status" value="1"/>
</dbReference>
<dbReference type="GO" id="GO:0015074">
    <property type="term" value="P:DNA integration"/>
    <property type="evidence" value="ECO:0007669"/>
    <property type="project" value="UniProtKB-KW"/>
</dbReference>
<dbReference type="InterPro" id="IPR010998">
    <property type="entry name" value="Integrase_recombinase_N"/>
</dbReference>
<dbReference type="AlphaFoldDB" id="A0A0W0V1H4"/>
<dbReference type="InterPro" id="IPR013762">
    <property type="entry name" value="Integrase-like_cat_sf"/>
</dbReference>
<evidence type="ECO:0000256" key="4">
    <source>
        <dbReference type="ARBA" id="ARBA00023172"/>
    </source>
</evidence>
<name>A0A0W0V1H4_9GAMM</name>
<evidence type="ECO:0000313" key="8">
    <source>
        <dbReference type="EMBL" id="KTD13959.1"/>
    </source>
</evidence>
<accession>A0A0W0V1H4</accession>
<comment type="similarity">
    <text evidence="1">Belongs to the 'phage' integrase family.</text>
</comment>
<dbReference type="InterPro" id="IPR025166">
    <property type="entry name" value="Integrase_DNA_bind_dom"/>
</dbReference>
<dbReference type="GO" id="GO:0006310">
    <property type="term" value="P:DNA recombination"/>
    <property type="evidence" value="ECO:0007669"/>
    <property type="project" value="UniProtKB-KW"/>
</dbReference>
<dbReference type="EMBL" id="LNYH01000151">
    <property type="protein sequence ID" value="KTD13959.1"/>
    <property type="molecule type" value="Genomic_DNA"/>
</dbReference>
<evidence type="ECO:0000256" key="1">
    <source>
        <dbReference type="ARBA" id="ARBA00008857"/>
    </source>
</evidence>
<dbReference type="SUPFAM" id="SSF56349">
    <property type="entry name" value="DNA breaking-rejoining enzymes"/>
    <property type="match status" value="1"/>
</dbReference>
<keyword evidence="2" id="KW-0229">DNA integration</keyword>
<dbReference type="InterPro" id="IPR044068">
    <property type="entry name" value="CB"/>
</dbReference>
<dbReference type="Pfam" id="PF13356">
    <property type="entry name" value="Arm-DNA-bind_3"/>
    <property type="match status" value="1"/>
</dbReference>
<evidence type="ECO:0000256" key="3">
    <source>
        <dbReference type="ARBA" id="ARBA00023125"/>
    </source>
</evidence>
<gene>
    <name evidence="8" type="ORF">Lisr_2735</name>
</gene>
<sequence>MKITKSAVDKLPIPVSKTPGRTAQKRYYDDAMKGFGVRVTSGGTKAFFVEKLIKNKLSRITLGRYPELTVEMARKEAQKLLGQIATGLDPVAEKRAEKIREMTLNDVFNDYIQVRKSLKHNTLYNYKKLLGTAFSNWGNKPFLAITKDKVARHHKKLGNERGEAYANIAMRLLRALFNFADGQYEDSQGRSLISENPVKRLSQTRAWYRVERRQTYIKSHELAPWYLGVQQLQNEVLRDYLMLIILTGLRRQEAATLRWDQVDLKAKTLTILDTKNRAPHTLPLSNYLYELLLARSKNKINEYVFPGKGAAGHIIEPRKQMAQVTKVSGIHFTIHDLRRTFITIAESLDVSAYALKRLMNHKMNGDITAGYIVTDVERLRKPMQQITDYFLKCMGVKPSATLLEIQPKQGVVYEKN</sequence>
<evidence type="ECO:0000259" key="6">
    <source>
        <dbReference type="PROSITE" id="PS51898"/>
    </source>
</evidence>
<dbReference type="OrthoDB" id="9795573at2"/>
<dbReference type="Gene3D" id="1.10.443.10">
    <property type="entry name" value="Intergrase catalytic core"/>
    <property type="match status" value="1"/>
</dbReference>
<dbReference type="InterPro" id="IPR002104">
    <property type="entry name" value="Integrase_catalytic"/>
</dbReference>
<dbReference type="PANTHER" id="PTHR30629:SF2">
    <property type="entry name" value="PROPHAGE INTEGRASE INTS-RELATED"/>
    <property type="match status" value="1"/>
</dbReference>
<dbReference type="InterPro" id="IPR011010">
    <property type="entry name" value="DNA_brk_join_enz"/>
</dbReference>
<dbReference type="Gene3D" id="3.30.160.390">
    <property type="entry name" value="Integrase, DNA-binding domain"/>
    <property type="match status" value="1"/>
</dbReference>
<protein>
    <submittedName>
        <fullName evidence="8">Phage-related integrase</fullName>
    </submittedName>
</protein>
<comment type="caution">
    <text evidence="8">The sequence shown here is derived from an EMBL/GenBank/DDBJ whole genome shotgun (WGS) entry which is preliminary data.</text>
</comment>
<dbReference type="STRING" id="454.Lisr_2735"/>
<organism evidence="8 9">
    <name type="scientific">Legionella israelensis</name>
    <dbReference type="NCBI Taxonomy" id="454"/>
    <lineage>
        <taxon>Bacteria</taxon>
        <taxon>Pseudomonadati</taxon>
        <taxon>Pseudomonadota</taxon>
        <taxon>Gammaproteobacteria</taxon>
        <taxon>Legionellales</taxon>
        <taxon>Legionellaceae</taxon>
        <taxon>Legionella</taxon>
    </lineage>
</organism>
<keyword evidence="9" id="KW-1185">Reference proteome</keyword>
<dbReference type="InterPro" id="IPR038488">
    <property type="entry name" value="Integrase_DNA-bd_sf"/>
</dbReference>
<dbReference type="Gene3D" id="1.10.150.130">
    <property type="match status" value="1"/>
</dbReference>
<keyword evidence="3 5" id="KW-0238">DNA-binding</keyword>
<keyword evidence="4" id="KW-0233">DNA recombination</keyword>
<evidence type="ECO:0000313" key="9">
    <source>
        <dbReference type="Proteomes" id="UP000054761"/>
    </source>
</evidence>
<feature type="domain" description="Core-binding (CB)" evidence="7">
    <location>
        <begin position="102"/>
        <end position="181"/>
    </location>
</feature>
<dbReference type="GO" id="GO:0003677">
    <property type="term" value="F:DNA binding"/>
    <property type="evidence" value="ECO:0007669"/>
    <property type="project" value="UniProtKB-UniRule"/>
</dbReference>
<dbReference type="InterPro" id="IPR050808">
    <property type="entry name" value="Phage_Integrase"/>
</dbReference>
<dbReference type="PROSITE" id="PS51898">
    <property type="entry name" value="TYR_RECOMBINASE"/>
    <property type="match status" value="1"/>
</dbReference>
<dbReference type="Proteomes" id="UP000054761">
    <property type="component" value="Unassembled WGS sequence"/>
</dbReference>